<proteinExistence type="predicted"/>
<dbReference type="Proteomes" id="UP001172159">
    <property type="component" value="Unassembled WGS sequence"/>
</dbReference>
<evidence type="ECO:0000313" key="3">
    <source>
        <dbReference type="Proteomes" id="UP001172159"/>
    </source>
</evidence>
<accession>A0AA40BJU5</accession>
<feature type="region of interest" description="Disordered" evidence="1">
    <location>
        <begin position="17"/>
        <end position="60"/>
    </location>
</feature>
<gene>
    <name evidence="2" type="ORF">B0T21DRAFT_367812</name>
</gene>
<reference evidence="2" key="1">
    <citation type="submission" date="2023-06" db="EMBL/GenBank/DDBJ databases">
        <title>Genome-scale phylogeny and comparative genomics of the fungal order Sordariales.</title>
        <authorList>
            <consortium name="Lawrence Berkeley National Laboratory"/>
            <person name="Hensen N."/>
            <person name="Bonometti L."/>
            <person name="Westerberg I."/>
            <person name="Brannstrom I.O."/>
            <person name="Guillou S."/>
            <person name="Cros-Aarteil S."/>
            <person name="Calhoun S."/>
            <person name="Haridas S."/>
            <person name="Kuo A."/>
            <person name="Mondo S."/>
            <person name="Pangilinan J."/>
            <person name="Riley R."/>
            <person name="Labutti K."/>
            <person name="Andreopoulos B."/>
            <person name="Lipzen A."/>
            <person name="Chen C."/>
            <person name="Yanf M."/>
            <person name="Daum C."/>
            <person name="Ng V."/>
            <person name="Clum A."/>
            <person name="Steindorff A."/>
            <person name="Ohm R."/>
            <person name="Martin F."/>
            <person name="Silar P."/>
            <person name="Natvig D."/>
            <person name="Lalanne C."/>
            <person name="Gautier V."/>
            <person name="Ament-Velasquez S.L."/>
            <person name="Kruys A."/>
            <person name="Hutchinson M.I."/>
            <person name="Powell A.J."/>
            <person name="Barry K."/>
            <person name="Miller A.N."/>
            <person name="Grigoriev I.V."/>
            <person name="Debuchy R."/>
            <person name="Gladieux P."/>
            <person name="Thoren M.H."/>
            <person name="Johannesson H."/>
        </authorList>
    </citation>
    <scope>NUCLEOTIDE SEQUENCE</scope>
    <source>
        <strain evidence="2">CBS 540.89</strain>
    </source>
</reference>
<dbReference type="EMBL" id="JAUKTV010000007">
    <property type="protein sequence ID" value="KAK0735458.1"/>
    <property type="molecule type" value="Genomic_DNA"/>
</dbReference>
<dbReference type="AlphaFoldDB" id="A0AA40BJU5"/>
<protein>
    <submittedName>
        <fullName evidence="2">Uncharacterized protein</fullName>
    </submittedName>
</protein>
<evidence type="ECO:0000256" key="1">
    <source>
        <dbReference type="SAM" id="MobiDB-lite"/>
    </source>
</evidence>
<evidence type="ECO:0000313" key="2">
    <source>
        <dbReference type="EMBL" id="KAK0735458.1"/>
    </source>
</evidence>
<feature type="compositionally biased region" description="Polar residues" evidence="1">
    <location>
        <begin position="17"/>
        <end position="27"/>
    </location>
</feature>
<sequence>MTKKRSKRILSFPSAQSCNTSWYQPSKPTIFPPSHRGRSLNSSHEQSLWDQRTPSKDSPDPVPPIWCLHLRHLEHLQRSPSPFSGLFWKLINF</sequence>
<feature type="compositionally biased region" description="Polar residues" evidence="1">
    <location>
        <begin position="39"/>
        <end position="52"/>
    </location>
</feature>
<name>A0AA40BJU5_9PEZI</name>
<keyword evidence="3" id="KW-1185">Reference proteome</keyword>
<organism evidence="2 3">
    <name type="scientific">Apiosordaria backusii</name>
    <dbReference type="NCBI Taxonomy" id="314023"/>
    <lineage>
        <taxon>Eukaryota</taxon>
        <taxon>Fungi</taxon>
        <taxon>Dikarya</taxon>
        <taxon>Ascomycota</taxon>
        <taxon>Pezizomycotina</taxon>
        <taxon>Sordariomycetes</taxon>
        <taxon>Sordariomycetidae</taxon>
        <taxon>Sordariales</taxon>
        <taxon>Lasiosphaeriaceae</taxon>
        <taxon>Apiosordaria</taxon>
    </lineage>
</organism>
<comment type="caution">
    <text evidence="2">The sequence shown here is derived from an EMBL/GenBank/DDBJ whole genome shotgun (WGS) entry which is preliminary data.</text>
</comment>